<keyword evidence="2" id="KW-1185">Reference proteome</keyword>
<dbReference type="OrthoDB" id="126960at2759"/>
<evidence type="ECO:0008006" key="3">
    <source>
        <dbReference type="Google" id="ProtNLM"/>
    </source>
</evidence>
<reference evidence="1 2" key="1">
    <citation type="journal article" date="2017" name="Genome Biol. Evol.">
        <title>Phytophthora megakarya and P. palmivora, closely related causal agents of cacao black pod rot, underwent increases in genome sizes and gene numbers by different mechanisms.</title>
        <authorList>
            <person name="Ali S.S."/>
            <person name="Shao J."/>
            <person name="Lary D.J."/>
            <person name="Kronmiller B."/>
            <person name="Shen D."/>
            <person name="Strem M.D."/>
            <person name="Amoako-Attah I."/>
            <person name="Akrofi A.Y."/>
            <person name="Begoude B.A."/>
            <person name="Ten Hoopen G.M."/>
            <person name="Coulibaly K."/>
            <person name="Kebe B.I."/>
            <person name="Melnick R.L."/>
            <person name="Guiltinan M.J."/>
            <person name="Tyler B.M."/>
            <person name="Meinhardt L.W."/>
            <person name="Bailey B.A."/>
        </authorList>
    </citation>
    <scope>NUCLEOTIDE SEQUENCE [LARGE SCALE GENOMIC DNA]</scope>
    <source>
        <strain evidence="2">sbr112.9</strain>
    </source>
</reference>
<sequence length="364" mass="41438">MVCAVLGCQEGDELTTNPCSVCGKPTHHFARKTRDEVKESEMNAEADGIMREWLELEPERLDVAQRQNPEITNADLTKDMSIDAHNYMYWSLLGLYKRVDVLRWFRDEGQALFLSIALLVRIHLGKISSSAFRERVFSTGGIVMGPLRTRTDSRRAEKQLLLLHNRDEIVQLKQDAAKRKAAKFKNICVHTCGEVQVGSNKQFPTTGNSSEGLQSSRTRTVVIGTGREYKCVCPGGRQAAEKNAIRITYCQLEHNHRLTSQSYNSHPCNRIVLDDPQLRTVDMLRKYGIKKSGILKHLMEYTDSNPNPKDVQHLVRKLKARERRDRPSSSYKLLKTWMKQFGDASGNVGRIFLDDVSGKVNEMM</sequence>
<proteinExistence type="predicted"/>
<comment type="caution">
    <text evidence="1">The sequence shown here is derived from an EMBL/GenBank/DDBJ whole genome shotgun (WGS) entry which is preliminary data.</text>
</comment>
<evidence type="ECO:0000313" key="1">
    <source>
        <dbReference type="EMBL" id="POM62932.1"/>
    </source>
</evidence>
<dbReference type="EMBL" id="NCKW01015481">
    <property type="protein sequence ID" value="POM62932.1"/>
    <property type="molecule type" value="Genomic_DNA"/>
</dbReference>
<dbReference type="Proteomes" id="UP000237271">
    <property type="component" value="Unassembled WGS sequence"/>
</dbReference>
<organism evidence="1 2">
    <name type="scientific">Phytophthora palmivora</name>
    <dbReference type="NCBI Taxonomy" id="4796"/>
    <lineage>
        <taxon>Eukaryota</taxon>
        <taxon>Sar</taxon>
        <taxon>Stramenopiles</taxon>
        <taxon>Oomycota</taxon>
        <taxon>Peronosporomycetes</taxon>
        <taxon>Peronosporales</taxon>
        <taxon>Peronosporaceae</taxon>
        <taxon>Phytophthora</taxon>
    </lineage>
</organism>
<name>A0A2P4XBK4_9STRA</name>
<protein>
    <recommendedName>
        <fullName evidence="3">HAT C-terminal dimerisation domain-containing protein</fullName>
    </recommendedName>
</protein>
<dbReference type="AlphaFoldDB" id="A0A2P4XBK4"/>
<evidence type="ECO:0000313" key="2">
    <source>
        <dbReference type="Proteomes" id="UP000237271"/>
    </source>
</evidence>
<gene>
    <name evidence="1" type="ORF">PHPALM_27857</name>
</gene>
<accession>A0A2P4XBK4</accession>